<evidence type="ECO:0000313" key="2">
    <source>
        <dbReference type="Proteomes" id="UP000030428"/>
    </source>
</evidence>
<dbReference type="EMBL" id="JSZA02000029">
    <property type="protein sequence ID" value="KHD11481.1"/>
    <property type="molecule type" value="Genomic_DNA"/>
</dbReference>
<dbReference type="Proteomes" id="UP000030428">
    <property type="component" value="Unassembled WGS sequence"/>
</dbReference>
<reference evidence="1 2" key="1">
    <citation type="journal article" date="2016" name="Front. Microbiol.">
        <title>Single-Cell (Meta-)Genomics of a Dimorphic Candidatus Thiomargarita nelsonii Reveals Genomic Plasticity.</title>
        <authorList>
            <person name="Flood B.E."/>
            <person name="Fliss P."/>
            <person name="Jones D.S."/>
            <person name="Dick G.J."/>
            <person name="Jain S."/>
            <person name="Kaster A.K."/>
            <person name="Winkel M."/>
            <person name="Mussmann M."/>
            <person name="Bailey J."/>
        </authorList>
    </citation>
    <scope>NUCLEOTIDE SEQUENCE [LARGE SCALE GENOMIC DNA]</scope>
    <source>
        <strain evidence="1">Hydrate Ridge</strain>
    </source>
</reference>
<name>A0A0A6PD60_9GAMM</name>
<keyword evidence="2" id="KW-1185">Reference proteome</keyword>
<dbReference type="AlphaFoldDB" id="A0A0A6PD60"/>
<sequence length="64" mass="7487">MKDSLSDLMQKRPFYKEVNVTLELLSYNPKVAFLRAMAGLFVSSEKLHSVIEKRNLAYEDYKET</sequence>
<organism evidence="1 2">
    <name type="scientific">Candidatus Thiomargarita nelsonii</name>
    <dbReference type="NCBI Taxonomy" id="1003181"/>
    <lineage>
        <taxon>Bacteria</taxon>
        <taxon>Pseudomonadati</taxon>
        <taxon>Pseudomonadota</taxon>
        <taxon>Gammaproteobacteria</taxon>
        <taxon>Thiotrichales</taxon>
        <taxon>Thiotrichaceae</taxon>
        <taxon>Thiomargarita</taxon>
    </lineage>
</organism>
<gene>
    <name evidence="1" type="ORF">PN36_09630</name>
</gene>
<comment type="caution">
    <text evidence="1">The sequence shown here is derived from an EMBL/GenBank/DDBJ whole genome shotgun (WGS) entry which is preliminary data.</text>
</comment>
<evidence type="ECO:0000313" key="1">
    <source>
        <dbReference type="EMBL" id="KHD11481.1"/>
    </source>
</evidence>
<proteinExistence type="predicted"/>
<protein>
    <submittedName>
        <fullName evidence="1">Uncharacterized protein</fullName>
    </submittedName>
</protein>
<accession>A0A0A6PD60</accession>